<dbReference type="InterPro" id="IPR006665">
    <property type="entry name" value="OmpA-like"/>
</dbReference>
<dbReference type="Gene3D" id="3.30.1330.60">
    <property type="entry name" value="OmpA-like domain"/>
    <property type="match status" value="1"/>
</dbReference>
<evidence type="ECO:0000313" key="8">
    <source>
        <dbReference type="EMBL" id="CVK16322.1"/>
    </source>
</evidence>
<evidence type="ECO:0000313" key="9">
    <source>
        <dbReference type="Proteomes" id="UP000182761"/>
    </source>
</evidence>
<dbReference type="PANTHER" id="PTHR30329:SF21">
    <property type="entry name" value="LIPOPROTEIN YIAD-RELATED"/>
    <property type="match status" value="1"/>
</dbReference>
<dbReference type="CDD" id="cd07185">
    <property type="entry name" value="OmpA_C-like"/>
    <property type="match status" value="1"/>
</dbReference>
<feature type="compositionally biased region" description="Polar residues" evidence="5">
    <location>
        <begin position="244"/>
        <end position="262"/>
    </location>
</feature>
<gene>
    <name evidence="8" type="ORF">Ga0061079_10687</name>
</gene>
<keyword evidence="2 4" id="KW-0472">Membrane</keyword>
<dbReference type="InterPro" id="IPR009282">
    <property type="entry name" value="DUF937"/>
</dbReference>
<accession>A0A0X3APP0</accession>
<keyword evidence="6" id="KW-0812">Transmembrane</keyword>
<evidence type="ECO:0000259" key="7">
    <source>
        <dbReference type="PROSITE" id="PS51123"/>
    </source>
</evidence>
<comment type="subcellular location">
    <subcellularLocation>
        <location evidence="1">Cell outer membrane</location>
    </subcellularLocation>
</comment>
<evidence type="ECO:0000256" key="3">
    <source>
        <dbReference type="ARBA" id="ARBA00023237"/>
    </source>
</evidence>
<dbReference type="PROSITE" id="PS51123">
    <property type="entry name" value="OMPA_2"/>
    <property type="match status" value="1"/>
</dbReference>
<protein>
    <submittedName>
        <fullName evidence="8">OmpA family protein</fullName>
    </submittedName>
</protein>
<evidence type="ECO:0000256" key="6">
    <source>
        <dbReference type="SAM" id="Phobius"/>
    </source>
</evidence>
<evidence type="ECO:0000256" key="4">
    <source>
        <dbReference type="PROSITE-ProRule" id="PRU00473"/>
    </source>
</evidence>
<reference evidence="8 9" key="1">
    <citation type="submission" date="2016-01" db="EMBL/GenBank/DDBJ databases">
        <authorList>
            <person name="McClelland M."/>
            <person name="Jain A."/>
            <person name="Saraogi P."/>
            <person name="Mendelson R."/>
            <person name="Westerman R."/>
            <person name="SanMiguel P."/>
            <person name="Csonka L."/>
        </authorList>
    </citation>
    <scope>NUCLEOTIDE SEQUENCE [LARGE SCALE GENOMIC DNA]</scope>
    <source>
        <strain evidence="8 9">R-53146</strain>
    </source>
</reference>
<dbReference type="InterPro" id="IPR006664">
    <property type="entry name" value="OMP_bac"/>
</dbReference>
<dbReference type="Pfam" id="PF00691">
    <property type="entry name" value="OmpA"/>
    <property type="match status" value="1"/>
</dbReference>
<dbReference type="InterPro" id="IPR050330">
    <property type="entry name" value="Bact_OuterMem_StrucFunc"/>
</dbReference>
<dbReference type="PRINTS" id="PR01021">
    <property type="entry name" value="OMPADOMAIN"/>
</dbReference>
<organism evidence="8 9">
    <name type="scientific">Apibacter mensalis</name>
    <dbReference type="NCBI Taxonomy" id="1586267"/>
    <lineage>
        <taxon>Bacteria</taxon>
        <taxon>Pseudomonadati</taxon>
        <taxon>Bacteroidota</taxon>
        <taxon>Flavobacteriia</taxon>
        <taxon>Flavobacteriales</taxon>
        <taxon>Weeksellaceae</taxon>
        <taxon>Apibacter</taxon>
    </lineage>
</organism>
<feature type="transmembrane region" description="Helical" evidence="6">
    <location>
        <begin position="218"/>
        <end position="236"/>
    </location>
</feature>
<evidence type="ECO:0000256" key="1">
    <source>
        <dbReference type="ARBA" id="ARBA00004442"/>
    </source>
</evidence>
<evidence type="ECO:0000256" key="5">
    <source>
        <dbReference type="SAM" id="MobiDB-lite"/>
    </source>
</evidence>
<dbReference type="AlphaFoldDB" id="A0A0X3APP0"/>
<dbReference type="Pfam" id="PF06078">
    <property type="entry name" value="DUF937"/>
    <property type="match status" value="1"/>
</dbReference>
<feature type="compositionally biased region" description="Low complexity" evidence="5">
    <location>
        <begin position="263"/>
        <end position="272"/>
    </location>
</feature>
<keyword evidence="9" id="KW-1185">Reference proteome</keyword>
<dbReference type="OrthoDB" id="9782229at2"/>
<sequence length="440" mass="48151">MENLLDSLKKIITPEAISNISSELGEDTEKVKSAIKTVVPSLFGAVLEKGNDNKLENILKQAVNIPAISNSKRLFTGQADAETQKLSSGFLNNLFGDKLGNFFSLISSSSGLKNESTTKLLGIISPLVASFLGQKLQSGGNFKGLLGQINSEKNSFLSSIPSGFAGILGLSSISGIGDSFFDKVSSQTKEAAENVKDKVEDTYHEYKDKMEKHSGMGWLKWLIIFLLAVILIIWLFSKNGCSKSKGTSSPVNDSIQKTEPQPSNKDTVSVTNTTNNQTDQKIKELLPITLPSGTVINAFPGGIEDQMVNFLQSDEYKNATNEDLKNKWFDFDAINFEFGSGTKLTPESETQAKNIGIILKEFPDVKVKIGAYTDKKGNEQDNLKLSEERANTVKEIFVKNGFGDRVEGVEGYGSKFAKVDANASDEERAKDRRISLRLEK</sequence>
<dbReference type="EMBL" id="FCOR01000006">
    <property type="protein sequence ID" value="CVK16322.1"/>
    <property type="molecule type" value="Genomic_DNA"/>
</dbReference>
<dbReference type="SUPFAM" id="SSF103088">
    <property type="entry name" value="OmpA-like"/>
    <property type="match status" value="1"/>
</dbReference>
<dbReference type="GO" id="GO:0009279">
    <property type="term" value="C:cell outer membrane"/>
    <property type="evidence" value="ECO:0007669"/>
    <property type="project" value="UniProtKB-SubCell"/>
</dbReference>
<dbReference type="PANTHER" id="PTHR30329">
    <property type="entry name" value="STATOR ELEMENT OF FLAGELLAR MOTOR COMPLEX"/>
    <property type="match status" value="1"/>
</dbReference>
<feature type="domain" description="OmpA-like" evidence="7">
    <location>
        <begin position="323"/>
        <end position="440"/>
    </location>
</feature>
<proteinExistence type="predicted"/>
<keyword evidence="3" id="KW-0998">Cell outer membrane</keyword>
<dbReference type="RefSeq" id="WP_055425523.1">
    <property type="nucleotide sequence ID" value="NZ_FCOR01000006.1"/>
</dbReference>
<feature type="region of interest" description="Disordered" evidence="5">
    <location>
        <begin position="244"/>
        <end position="272"/>
    </location>
</feature>
<dbReference type="Proteomes" id="UP000182761">
    <property type="component" value="Unassembled WGS sequence"/>
</dbReference>
<name>A0A0X3APP0_9FLAO</name>
<dbReference type="InterPro" id="IPR036737">
    <property type="entry name" value="OmpA-like_sf"/>
</dbReference>
<evidence type="ECO:0000256" key="2">
    <source>
        <dbReference type="ARBA" id="ARBA00023136"/>
    </source>
</evidence>
<dbReference type="STRING" id="1586267.GCA_001418685_01172"/>
<keyword evidence="6" id="KW-1133">Transmembrane helix</keyword>